<dbReference type="AlphaFoldDB" id="X0SDI5"/>
<comment type="caution">
    <text evidence="1">The sequence shown here is derived from an EMBL/GenBank/DDBJ whole genome shotgun (WGS) entry which is preliminary data.</text>
</comment>
<proteinExistence type="predicted"/>
<name>X0SDI5_9ZZZZ</name>
<accession>X0SDI5</accession>
<evidence type="ECO:0000313" key="1">
    <source>
        <dbReference type="EMBL" id="GAF79069.1"/>
    </source>
</evidence>
<reference evidence="1" key="1">
    <citation type="journal article" date="2014" name="Front. Microbiol.">
        <title>High frequency of phylogenetically diverse reductive dehalogenase-homologous genes in deep subseafloor sedimentary metagenomes.</title>
        <authorList>
            <person name="Kawai M."/>
            <person name="Futagami T."/>
            <person name="Toyoda A."/>
            <person name="Takaki Y."/>
            <person name="Nishi S."/>
            <person name="Hori S."/>
            <person name="Arai W."/>
            <person name="Tsubouchi T."/>
            <person name="Morono Y."/>
            <person name="Uchiyama I."/>
            <person name="Ito T."/>
            <person name="Fujiyama A."/>
            <person name="Inagaki F."/>
            <person name="Takami H."/>
        </authorList>
    </citation>
    <scope>NUCLEOTIDE SEQUENCE</scope>
    <source>
        <strain evidence="1">Expedition CK06-06</strain>
    </source>
</reference>
<dbReference type="EMBL" id="BARS01000551">
    <property type="protein sequence ID" value="GAF79069.1"/>
    <property type="molecule type" value="Genomic_DNA"/>
</dbReference>
<gene>
    <name evidence="1" type="ORF">S01H1_01303</name>
</gene>
<sequence>MIGNCPTKFDDRASPKGGPFLSIEVSIDIANQYFKKIREGIR</sequence>
<organism evidence="1">
    <name type="scientific">marine sediment metagenome</name>
    <dbReference type="NCBI Taxonomy" id="412755"/>
    <lineage>
        <taxon>unclassified sequences</taxon>
        <taxon>metagenomes</taxon>
        <taxon>ecological metagenomes</taxon>
    </lineage>
</organism>
<protein>
    <submittedName>
        <fullName evidence="1">Uncharacterized protein</fullName>
    </submittedName>
</protein>